<reference evidence="2" key="1">
    <citation type="journal article" date="2019" name="Nat. Commun.">
        <title>Expansion of phycobilisome linker gene families in mesophilic red algae.</title>
        <authorList>
            <person name="Lee J."/>
            <person name="Kim D."/>
            <person name="Bhattacharya D."/>
            <person name="Yoon H.S."/>
        </authorList>
    </citation>
    <scope>NUCLEOTIDE SEQUENCE [LARGE SCALE GENOMIC DNA]</scope>
    <source>
        <strain evidence="2">CCMP 1328</strain>
    </source>
</reference>
<gene>
    <name evidence="1" type="ORF">FVE85_5217</name>
</gene>
<keyword evidence="2" id="KW-1185">Reference proteome</keyword>
<dbReference type="AlphaFoldDB" id="A0A5J4Z366"/>
<protein>
    <submittedName>
        <fullName evidence="1">Uncharacterized protein</fullName>
    </submittedName>
</protein>
<proteinExistence type="predicted"/>
<name>A0A5J4Z366_PORPP</name>
<evidence type="ECO:0000313" key="1">
    <source>
        <dbReference type="EMBL" id="KAA8497632.1"/>
    </source>
</evidence>
<dbReference type="OrthoDB" id="439808at2759"/>
<evidence type="ECO:0000313" key="2">
    <source>
        <dbReference type="Proteomes" id="UP000324585"/>
    </source>
</evidence>
<organism evidence="1 2">
    <name type="scientific">Porphyridium purpureum</name>
    <name type="common">Red alga</name>
    <name type="synonym">Porphyridium cruentum</name>
    <dbReference type="NCBI Taxonomy" id="35688"/>
    <lineage>
        <taxon>Eukaryota</taxon>
        <taxon>Rhodophyta</taxon>
        <taxon>Bangiophyceae</taxon>
        <taxon>Porphyridiales</taxon>
        <taxon>Porphyridiaceae</taxon>
        <taxon>Porphyridium</taxon>
    </lineage>
</organism>
<dbReference type="Proteomes" id="UP000324585">
    <property type="component" value="Unassembled WGS sequence"/>
</dbReference>
<accession>A0A5J4Z366</accession>
<sequence>MALSFTSPVVVRHRSGAALAAPARAICGALGRRSTPPSLWVIGALCLPRIRDDNGRLAKSAPFRMESSMVTEQGSQKDSTAQSEYTQVVQRVSTLLHFRAQEKLVWRPALSDVDKISRGKAAGTRGVGSRAVPHRLNEEERKLYDLATKKKGFLAVKGTGYRKERKGAPALNTFRQWCDARAKPWIVVQKYIPGLRDPLFTRNGQPCDQLLIDMATLRLRPSETRLLLRATAACLAHSFNVHAVSTPQDDDPQENPCSQLIMELDTAANEASSRPGEFQQSPIWDLEYEMLQFQADREVAKQLAGFLADIWQVAENT</sequence>
<comment type="caution">
    <text evidence="1">The sequence shown here is derived from an EMBL/GenBank/DDBJ whole genome shotgun (WGS) entry which is preliminary data.</text>
</comment>
<dbReference type="EMBL" id="VRMN01000001">
    <property type="protein sequence ID" value="KAA8497632.1"/>
    <property type="molecule type" value="Genomic_DNA"/>
</dbReference>